<sequence length="140" mass="15279">MRIDNLTPLMARSLLAALPKAAPSFPVAEEQAAARVMQTPVQGSTANQPVPSVAMLVTLAAADPMIERRRKMAVQAEKGLDALERLKKELAAGTPSVERLHEIVEWSENFEASDDPVLQSILDEIELRVRVELAKVDVQA</sequence>
<keyword evidence="1" id="KW-0969">Cilium</keyword>
<accession>A0ABU3Y7L8</accession>
<dbReference type="EMBL" id="JAWJEJ010000001">
    <property type="protein sequence ID" value="MDV3457390.1"/>
    <property type="molecule type" value="Genomic_DNA"/>
</dbReference>
<name>A0ABU3Y7L8_9SPHN</name>
<protein>
    <submittedName>
        <fullName evidence="1">Flagellar assembly protein FliX</fullName>
    </submittedName>
</protein>
<evidence type="ECO:0000313" key="2">
    <source>
        <dbReference type="Proteomes" id="UP001273531"/>
    </source>
</evidence>
<proteinExistence type="predicted"/>
<keyword evidence="2" id="KW-1185">Reference proteome</keyword>
<keyword evidence="1" id="KW-0282">Flagellum</keyword>
<dbReference type="InterPro" id="IPR019704">
    <property type="entry name" value="Flagellar_assmbl_FliX_class2"/>
</dbReference>
<dbReference type="RefSeq" id="WP_317226543.1">
    <property type="nucleotide sequence ID" value="NZ_JAWJEJ010000001.1"/>
</dbReference>
<keyword evidence="1" id="KW-0966">Cell projection</keyword>
<comment type="caution">
    <text evidence="1">The sequence shown here is derived from an EMBL/GenBank/DDBJ whole genome shotgun (WGS) entry which is preliminary data.</text>
</comment>
<gene>
    <name evidence="1" type="ORF">RZN05_10385</name>
</gene>
<dbReference type="Pfam" id="PF10768">
    <property type="entry name" value="FliX"/>
    <property type="match status" value="1"/>
</dbReference>
<dbReference type="Proteomes" id="UP001273531">
    <property type="component" value="Unassembled WGS sequence"/>
</dbReference>
<evidence type="ECO:0000313" key="1">
    <source>
        <dbReference type="EMBL" id="MDV3457390.1"/>
    </source>
</evidence>
<organism evidence="1 2">
    <name type="scientific">Sphingomonas agrestis</name>
    <dbReference type="NCBI Taxonomy" id="3080540"/>
    <lineage>
        <taxon>Bacteria</taxon>
        <taxon>Pseudomonadati</taxon>
        <taxon>Pseudomonadota</taxon>
        <taxon>Alphaproteobacteria</taxon>
        <taxon>Sphingomonadales</taxon>
        <taxon>Sphingomonadaceae</taxon>
        <taxon>Sphingomonas</taxon>
    </lineage>
</organism>
<reference evidence="1 2" key="1">
    <citation type="submission" date="2023-10" db="EMBL/GenBank/DDBJ databases">
        <title>Sphingomonas sp. HF-S4 16S ribosomal RNA gene Genome sequencing and assembly.</title>
        <authorList>
            <person name="Lee H."/>
        </authorList>
    </citation>
    <scope>NUCLEOTIDE SEQUENCE [LARGE SCALE GENOMIC DNA]</scope>
    <source>
        <strain evidence="1 2">HF-S4</strain>
    </source>
</reference>